<feature type="compositionally biased region" description="Basic residues" evidence="1">
    <location>
        <begin position="39"/>
        <end position="50"/>
    </location>
</feature>
<name>A0A9P7FDJ4_9AGAM</name>
<evidence type="ECO:0000313" key="3">
    <source>
        <dbReference type="Proteomes" id="UP000823399"/>
    </source>
</evidence>
<comment type="caution">
    <text evidence="2">The sequence shown here is derived from an EMBL/GenBank/DDBJ whole genome shotgun (WGS) entry which is preliminary data.</text>
</comment>
<dbReference type="EMBL" id="JABBWM010000013">
    <property type="protein sequence ID" value="KAG2113129.1"/>
    <property type="molecule type" value="Genomic_DNA"/>
</dbReference>
<dbReference type="AlphaFoldDB" id="A0A9P7FDJ4"/>
<organism evidence="2 3">
    <name type="scientific">Suillus discolor</name>
    <dbReference type="NCBI Taxonomy" id="1912936"/>
    <lineage>
        <taxon>Eukaryota</taxon>
        <taxon>Fungi</taxon>
        <taxon>Dikarya</taxon>
        <taxon>Basidiomycota</taxon>
        <taxon>Agaricomycotina</taxon>
        <taxon>Agaricomycetes</taxon>
        <taxon>Agaricomycetidae</taxon>
        <taxon>Boletales</taxon>
        <taxon>Suillineae</taxon>
        <taxon>Suillaceae</taxon>
        <taxon>Suillus</taxon>
    </lineage>
</organism>
<protein>
    <submittedName>
        <fullName evidence="2">Uncharacterized protein</fullName>
    </submittedName>
</protein>
<dbReference type="GeneID" id="64692379"/>
<dbReference type="Proteomes" id="UP000823399">
    <property type="component" value="Unassembled WGS sequence"/>
</dbReference>
<evidence type="ECO:0000313" key="2">
    <source>
        <dbReference type="EMBL" id="KAG2113129.1"/>
    </source>
</evidence>
<dbReference type="OrthoDB" id="2685818at2759"/>
<feature type="non-terminal residue" evidence="2">
    <location>
        <position position="70"/>
    </location>
</feature>
<accession>A0A9P7FDJ4</accession>
<gene>
    <name evidence="2" type="ORF">F5147DRAFT_533703</name>
</gene>
<sequence length="70" mass="7620">QCEHDADPPFVTDGRGRVVWSRTVRGPSHAQAQVEARERRHSNSAIKARRQTSETGAVATDGRGRVVPTG</sequence>
<dbReference type="RefSeq" id="XP_041295687.1">
    <property type="nucleotide sequence ID" value="XM_041430120.1"/>
</dbReference>
<feature type="region of interest" description="Disordered" evidence="1">
    <location>
        <begin position="24"/>
        <end position="70"/>
    </location>
</feature>
<proteinExistence type="predicted"/>
<evidence type="ECO:0000256" key="1">
    <source>
        <dbReference type="SAM" id="MobiDB-lite"/>
    </source>
</evidence>
<keyword evidence="3" id="KW-1185">Reference proteome</keyword>
<feature type="non-terminal residue" evidence="2">
    <location>
        <position position="1"/>
    </location>
</feature>
<reference evidence="2" key="1">
    <citation type="journal article" date="2020" name="New Phytol.">
        <title>Comparative genomics reveals dynamic genome evolution in host specialist ectomycorrhizal fungi.</title>
        <authorList>
            <person name="Lofgren L.A."/>
            <person name="Nguyen N.H."/>
            <person name="Vilgalys R."/>
            <person name="Ruytinx J."/>
            <person name="Liao H.L."/>
            <person name="Branco S."/>
            <person name="Kuo A."/>
            <person name="LaButti K."/>
            <person name="Lipzen A."/>
            <person name="Andreopoulos W."/>
            <person name="Pangilinan J."/>
            <person name="Riley R."/>
            <person name="Hundley H."/>
            <person name="Na H."/>
            <person name="Barry K."/>
            <person name="Grigoriev I.V."/>
            <person name="Stajich J.E."/>
            <person name="Kennedy P.G."/>
        </authorList>
    </citation>
    <scope>NUCLEOTIDE SEQUENCE</scope>
    <source>
        <strain evidence="2">FC423</strain>
    </source>
</reference>